<evidence type="ECO:0000256" key="6">
    <source>
        <dbReference type="PIRSR" id="PIRSR000477-2"/>
    </source>
</evidence>
<evidence type="ECO:0000256" key="3">
    <source>
        <dbReference type="ARBA" id="ARBA00022676"/>
    </source>
</evidence>
<feature type="binding site" evidence="6">
    <location>
        <position position="227"/>
    </location>
    <ligand>
        <name>a purine D-ribonucleoside</name>
        <dbReference type="ChEBI" id="CHEBI:142355"/>
    </ligand>
</feature>
<evidence type="ECO:0000256" key="5">
    <source>
        <dbReference type="PIRNR" id="PIRNR000477"/>
    </source>
</evidence>
<evidence type="ECO:0000256" key="1">
    <source>
        <dbReference type="ARBA" id="ARBA00005058"/>
    </source>
</evidence>
<dbReference type="UniPathway" id="UPA00606"/>
<organism evidence="8">
    <name type="scientific">Caldithrix abyssi</name>
    <dbReference type="NCBI Taxonomy" id="187145"/>
    <lineage>
        <taxon>Bacteria</taxon>
        <taxon>Pseudomonadati</taxon>
        <taxon>Calditrichota</taxon>
        <taxon>Calditrichia</taxon>
        <taxon>Calditrichales</taxon>
        <taxon>Calditrichaceae</taxon>
        <taxon>Caldithrix</taxon>
    </lineage>
</organism>
<dbReference type="PANTHER" id="PTHR11904">
    <property type="entry name" value="METHYLTHIOADENOSINE/PURINE NUCLEOSIDE PHOSPHORYLASE"/>
    <property type="match status" value="1"/>
</dbReference>
<gene>
    <name evidence="8" type="ORF">ENJ10_00955</name>
</gene>
<dbReference type="NCBIfam" id="TIGR01697">
    <property type="entry name" value="PNPH-PUNA-XAPA"/>
    <property type="match status" value="1"/>
</dbReference>
<dbReference type="SUPFAM" id="SSF53167">
    <property type="entry name" value="Purine and uridine phosphorylases"/>
    <property type="match status" value="1"/>
</dbReference>
<reference evidence="8" key="1">
    <citation type="journal article" date="2020" name="mSystems">
        <title>Genome- and Community-Level Interaction Insights into Carbon Utilization and Element Cycling Functions of Hydrothermarchaeota in Hydrothermal Sediment.</title>
        <authorList>
            <person name="Zhou Z."/>
            <person name="Liu Y."/>
            <person name="Xu W."/>
            <person name="Pan J."/>
            <person name="Luo Z.H."/>
            <person name="Li M."/>
        </authorList>
    </citation>
    <scope>NUCLEOTIDE SEQUENCE [LARGE SCALE GENOMIC DNA]</scope>
    <source>
        <strain evidence="8">HyVt-456</strain>
    </source>
</reference>
<sequence>MQAELKKAVDYINERISIKPEAALILGSGLGDFADTFDASIKIPTSEIPGYPRSTVEGHKGFLVFGEHKGVPLMAVQGRTHYYEGYDIQRVSFVVEIIAALGIPYLLVTNAAGSVNPRFKPGDLMLISDHVNFLFDSPLRGSARFTDMSNPYSSELVHDIEQMALNKGIALKRGVLWVSSGPTYESAAEVGMIRKMGGDAASMSTVPEVIMANTLGLKTVGISCLTNYATGISKEKLTHEEVTITAKKVKETFISLVSNIVTEIFTAPA</sequence>
<protein>
    <recommendedName>
        <fullName evidence="5">Purine nucleoside phosphorylase</fullName>
        <ecNumber evidence="5">2.4.2.1</ecNumber>
    </recommendedName>
    <alternativeName>
        <fullName evidence="5">Inosine-guanosine phosphorylase</fullName>
    </alternativeName>
</protein>
<dbReference type="InterPro" id="IPR011268">
    <property type="entry name" value="Purine_phosphorylase"/>
</dbReference>
<feature type="binding site" evidence="6">
    <location>
        <begin position="79"/>
        <end position="81"/>
    </location>
    <ligand>
        <name>phosphate</name>
        <dbReference type="ChEBI" id="CHEBI:43474"/>
    </ligand>
</feature>
<feature type="binding site" evidence="6">
    <location>
        <position position="28"/>
    </location>
    <ligand>
        <name>phosphate</name>
        <dbReference type="ChEBI" id="CHEBI:43474"/>
    </ligand>
</feature>
<evidence type="ECO:0000313" key="8">
    <source>
        <dbReference type="EMBL" id="HED09232.1"/>
    </source>
</evidence>
<dbReference type="EC" id="2.4.2.1" evidence="5"/>
<dbReference type="Gene3D" id="3.40.50.1580">
    <property type="entry name" value="Nucleoside phosphorylase domain"/>
    <property type="match status" value="1"/>
</dbReference>
<dbReference type="Proteomes" id="UP000886005">
    <property type="component" value="Unassembled WGS sequence"/>
</dbReference>
<accession>A0A7V1LKL0</accession>
<feature type="binding site" evidence="6">
    <location>
        <position position="204"/>
    </location>
    <ligand>
        <name>phosphate</name>
        <dbReference type="ChEBI" id="CHEBI:43474"/>
    </ligand>
</feature>
<dbReference type="PIRSF" id="PIRSF000477">
    <property type="entry name" value="PurNPase"/>
    <property type="match status" value="1"/>
</dbReference>
<dbReference type="AlphaFoldDB" id="A0A7V1LKL0"/>
<dbReference type="GO" id="GO:0005737">
    <property type="term" value="C:cytoplasm"/>
    <property type="evidence" value="ECO:0007669"/>
    <property type="project" value="TreeGrafter"/>
</dbReference>
<dbReference type="NCBIfam" id="NF006054">
    <property type="entry name" value="PRK08202.1"/>
    <property type="match status" value="1"/>
</dbReference>
<proteinExistence type="inferred from homology"/>
<dbReference type="InterPro" id="IPR035994">
    <property type="entry name" value="Nucleoside_phosphorylase_sf"/>
</dbReference>
<dbReference type="EMBL" id="DRLD01000024">
    <property type="protein sequence ID" value="HED09232.1"/>
    <property type="molecule type" value="Genomic_DNA"/>
</dbReference>
<keyword evidence="4 5" id="KW-0808">Transferase</keyword>
<evidence type="ECO:0000256" key="2">
    <source>
        <dbReference type="ARBA" id="ARBA00006751"/>
    </source>
</evidence>
<comment type="function">
    <text evidence="5">The purine nucleoside phosphorylases catalyze the phosphorolytic breakdown of the N-glycosidic bond in the beta-(deoxy)ribonucleoside molecules, with the formation of the corresponding free purine bases and pentose-1-phosphate.</text>
</comment>
<comment type="similarity">
    <text evidence="2 5">Belongs to the PNP/MTAP phosphorylase family.</text>
</comment>
<evidence type="ECO:0000259" key="7">
    <source>
        <dbReference type="Pfam" id="PF01048"/>
    </source>
</evidence>
<feature type="binding site" evidence="6">
    <location>
        <position position="185"/>
    </location>
    <ligand>
        <name>a purine D-ribonucleoside</name>
        <dbReference type="ChEBI" id="CHEBI:142355"/>
    </ligand>
</feature>
<dbReference type="CDD" id="cd09009">
    <property type="entry name" value="PNP-EcPNPII_like"/>
    <property type="match status" value="1"/>
</dbReference>
<dbReference type="Pfam" id="PF01048">
    <property type="entry name" value="PNP_UDP_1"/>
    <property type="match status" value="1"/>
</dbReference>
<name>A0A7V1LKL0_CALAY</name>
<feature type="binding site" evidence="6">
    <location>
        <position position="111"/>
    </location>
    <ligand>
        <name>phosphate</name>
        <dbReference type="ChEBI" id="CHEBI:43474"/>
    </ligand>
</feature>
<dbReference type="GO" id="GO:0009116">
    <property type="term" value="P:nucleoside metabolic process"/>
    <property type="evidence" value="ECO:0007669"/>
    <property type="project" value="InterPro"/>
</dbReference>
<comment type="caution">
    <text evidence="8">The sequence shown here is derived from an EMBL/GenBank/DDBJ whole genome shotgun (WGS) entry which is preliminary data.</text>
</comment>
<feature type="binding site" evidence="6">
    <location>
        <position position="59"/>
    </location>
    <ligand>
        <name>phosphate</name>
        <dbReference type="ChEBI" id="CHEBI:43474"/>
    </ligand>
</feature>
<comment type="pathway">
    <text evidence="1 5">Purine metabolism; purine nucleoside salvage.</text>
</comment>
<dbReference type="PANTHER" id="PTHR11904:SF9">
    <property type="entry name" value="PURINE NUCLEOSIDE PHOSPHORYLASE-RELATED"/>
    <property type="match status" value="1"/>
</dbReference>
<feature type="domain" description="Nucleoside phosphorylase" evidence="7">
    <location>
        <begin position="23"/>
        <end position="261"/>
    </location>
</feature>
<keyword evidence="3 5" id="KW-0328">Glycosyltransferase</keyword>
<evidence type="ECO:0000256" key="4">
    <source>
        <dbReference type="ARBA" id="ARBA00022679"/>
    </source>
</evidence>
<dbReference type="InterPro" id="IPR000845">
    <property type="entry name" value="Nucleoside_phosphorylase_d"/>
</dbReference>
<dbReference type="GO" id="GO:0004731">
    <property type="term" value="F:purine-nucleoside phosphorylase activity"/>
    <property type="evidence" value="ECO:0007669"/>
    <property type="project" value="UniProtKB-EC"/>
</dbReference>